<feature type="transmembrane region" description="Helical" evidence="7">
    <location>
        <begin position="62"/>
        <end position="86"/>
    </location>
</feature>
<keyword evidence="4 7" id="KW-1133">Transmembrane helix</keyword>
<dbReference type="InterPro" id="IPR018499">
    <property type="entry name" value="Tetraspanin/Peripherin"/>
</dbReference>
<comment type="subcellular location">
    <subcellularLocation>
        <location evidence="1 7">Membrane</location>
        <topology evidence="1 7">Multi-pass membrane protein</topology>
    </subcellularLocation>
</comment>
<evidence type="ECO:0000313" key="9">
    <source>
        <dbReference type="Proteomes" id="UP000663828"/>
    </source>
</evidence>
<dbReference type="Pfam" id="PF00335">
    <property type="entry name" value="Tetraspanin"/>
    <property type="match status" value="1"/>
</dbReference>
<dbReference type="CDD" id="cd03127">
    <property type="entry name" value="tetraspanin_LEL"/>
    <property type="match status" value="1"/>
</dbReference>
<feature type="transmembrane region" description="Helical" evidence="7">
    <location>
        <begin position="12"/>
        <end position="34"/>
    </location>
</feature>
<evidence type="ECO:0000256" key="3">
    <source>
        <dbReference type="ARBA" id="ARBA00022692"/>
    </source>
</evidence>
<dbReference type="Gene3D" id="1.10.1450.10">
    <property type="entry name" value="Tetraspanin"/>
    <property type="match status" value="1"/>
</dbReference>
<evidence type="ECO:0000256" key="5">
    <source>
        <dbReference type="ARBA" id="ARBA00023136"/>
    </source>
</evidence>
<feature type="disulfide bond" evidence="6">
    <location>
        <begin position="158"/>
        <end position="177"/>
    </location>
</feature>
<dbReference type="AlphaFoldDB" id="A0A816D2J4"/>
<reference evidence="8" key="1">
    <citation type="submission" date="2021-02" db="EMBL/GenBank/DDBJ databases">
        <authorList>
            <person name="Nowell W R."/>
        </authorList>
    </citation>
    <scope>NUCLEOTIDE SEQUENCE</scope>
</reference>
<evidence type="ECO:0000256" key="2">
    <source>
        <dbReference type="ARBA" id="ARBA00006840"/>
    </source>
</evidence>
<organism evidence="8 9">
    <name type="scientific">Adineta ricciae</name>
    <name type="common">Rotifer</name>
    <dbReference type="NCBI Taxonomy" id="249248"/>
    <lineage>
        <taxon>Eukaryota</taxon>
        <taxon>Metazoa</taxon>
        <taxon>Spiralia</taxon>
        <taxon>Gnathifera</taxon>
        <taxon>Rotifera</taxon>
        <taxon>Eurotatoria</taxon>
        <taxon>Bdelloidea</taxon>
        <taxon>Adinetida</taxon>
        <taxon>Adinetidae</taxon>
        <taxon>Adineta</taxon>
    </lineage>
</organism>
<sequence length="244" mass="27584">MSHLSCGIKCIRFALLVLNIIFLIGGCLIFGFGIHMKINENFMKTSTLYDTSQVLGAEAIQWFTKILIIIGAIISSLAMFGYFGALCHTRMLLYMYSIVLSLTIIFEFVGIIVMLSFHNNLWEFYDAGFTKIFQRAYRNNQTKSIEIISKLEREFHCCGVNSIGDYIKSDYRIPLSCYPNQVSQEKPFNQGCAEAIVIWIWNELSLITGIFGTLLLIEIFSVVASLVLGVAIAHSANTEIYHKL</sequence>
<evidence type="ECO:0000256" key="4">
    <source>
        <dbReference type="ARBA" id="ARBA00022989"/>
    </source>
</evidence>
<dbReference type="InterPro" id="IPR008952">
    <property type="entry name" value="Tetraspanin_EC2_sf"/>
</dbReference>
<dbReference type="InterPro" id="IPR000301">
    <property type="entry name" value="Tetraspanin_animals"/>
</dbReference>
<keyword evidence="3 7" id="KW-0812">Transmembrane</keyword>
<protein>
    <recommendedName>
        <fullName evidence="7">Tetraspanin</fullName>
    </recommendedName>
</protein>
<keyword evidence="9" id="KW-1185">Reference proteome</keyword>
<dbReference type="PANTHER" id="PTHR19282:SF534">
    <property type="entry name" value="TETRASPANIN FAMILY-RELATED"/>
    <property type="match status" value="1"/>
</dbReference>
<name>A0A816D2J4_ADIRI</name>
<feature type="transmembrane region" description="Helical" evidence="7">
    <location>
        <begin position="93"/>
        <end position="117"/>
    </location>
</feature>
<accession>A0A816D2J4</accession>
<evidence type="ECO:0000256" key="1">
    <source>
        <dbReference type="ARBA" id="ARBA00004141"/>
    </source>
</evidence>
<dbReference type="EMBL" id="CAJNOR010008116">
    <property type="protein sequence ID" value="CAF1628863.1"/>
    <property type="molecule type" value="Genomic_DNA"/>
</dbReference>
<dbReference type="Proteomes" id="UP000663828">
    <property type="component" value="Unassembled WGS sequence"/>
</dbReference>
<evidence type="ECO:0000256" key="7">
    <source>
        <dbReference type="RuleBase" id="RU361218"/>
    </source>
</evidence>
<keyword evidence="6" id="KW-1015">Disulfide bond</keyword>
<dbReference type="PIRSF" id="PIRSF002419">
    <property type="entry name" value="Tetraspanin"/>
    <property type="match status" value="1"/>
</dbReference>
<gene>
    <name evidence="8" type="ORF">XAT740_LOCUS51301</name>
</gene>
<dbReference type="GO" id="GO:0005886">
    <property type="term" value="C:plasma membrane"/>
    <property type="evidence" value="ECO:0007669"/>
    <property type="project" value="TreeGrafter"/>
</dbReference>
<evidence type="ECO:0000313" key="8">
    <source>
        <dbReference type="EMBL" id="CAF1628863.1"/>
    </source>
</evidence>
<feature type="disulfide bond" evidence="6">
    <location>
        <begin position="157"/>
        <end position="192"/>
    </location>
</feature>
<dbReference type="PRINTS" id="PR00259">
    <property type="entry name" value="TMFOUR"/>
</dbReference>
<evidence type="ECO:0000256" key="6">
    <source>
        <dbReference type="PIRSR" id="PIRSR002419-1"/>
    </source>
</evidence>
<feature type="transmembrane region" description="Helical" evidence="7">
    <location>
        <begin position="210"/>
        <end position="233"/>
    </location>
</feature>
<keyword evidence="5 7" id="KW-0472">Membrane</keyword>
<comment type="similarity">
    <text evidence="2 7">Belongs to the tetraspanin (TM4SF) family.</text>
</comment>
<comment type="caution">
    <text evidence="8">The sequence shown here is derived from an EMBL/GenBank/DDBJ whole genome shotgun (WGS) entry which is preliminary data.</text>
</comment>
<proteinExistence type="inferred from homology"/>
<dbReference type="PANTHER" id="PTHR19282">
    <property type="entry name" value="TETRASPANIN"/>
    <property type="match status" value="1"/>
</dbReference>
<dbReference type="SUPFAM" id="SSF48652">
    <property type="entry name" value="Tetraspanin"/>
    <property type="match status" value="1"/>
</dbReference>